<reference evidence="2" key="1">
    <citation type="submission" date="2016-10" db="EMBL/GenBank/DDBJ databases">
        <authorList>
            <person name="Varghese N."/>
            <person name="Submissions S."/>
        </authorList>
    </citation>
    <scope>NUCLEOTIDE SEQUENCE [LARGE SCALE GENOMIC DNA]</scope>
    <source>
        <strain evidence="2">CGMCC 1.10223</strain>
    </source>
</reference>
<dbReference type="EMBL" id="FONN01000008">
    <property type="protein sequence ID" value="SFE87178.1"/>
    <property type="molecule type" value="Genomic_DNA"/>
</dbReference>
<protein>
    <submittedName>
        <fullName evidence="1">Uncharacterized protein</fullName>
    </submittedName>
</protein>
<evidence type="ECO:0000313" key="1">
    <source>
        <dbReference type="EMBL" id="SFE87178.1"/>
    </source>
</evidence>
<dbReference type="AlphaFoldDB" id="A0A1I2E3N9"/>
<sequence>MWVNNGTKGVIWAGSKLKNIFGEDTVKTTKKLIYECNCFTAGTKVLTDEVILLILTQKNIYSIQLDHRLRIVHNMVKTLT</sequence>
<proteinExistence type="predicted"/>
<dbReference type="Proteomes" id="UP000183410">
    <property type="component" value="Unassembled WGS sequence"/>
</dbReference>
<name>A0A1I2E3N9_9BACL</name>
<accession>A0A1I2E3N9</accession>
<keyword evidence="2" id="KW-1185">Reference proteome</keyword>
<gene>
    <name evidence="1" type="ORF">SAMN04487969_108148</name>
</gene>
<organism evidence="1 2">
    <name type="scientific">Paenibacillus algorifonticola</name>
    <dbReference type="NCBI Taxonomy" id="684063"/>
    <lineage>
        <taxon>Bacteria</taxon>
        <taxon>Bacillati</taxon>
        <taxon>Bacillota</taxon>
        <taxon>Bacilli</taxon>
        <taxon>Bacillales</taxon>
        <taxon>Paenibacillaceae</taxon>
        <taxon>Paenibacillus</taxon>
    </lineage>
</organism>
<evidence type="ECO:0000313" key="2">
    <source>
        <dbReference type="Proteomes" id="UP000183410"/>
    </source>
</evidence>